<evidence type="ECO:0000313" key="3">
    <source>
        <dbReference type="Proteomes" id="UP000546642"/>
    </source>
</evidence>
<proteinExistence type="predicted"/>
<dbReference type="SUPFAM" id="SSF48498">
    <property type="entry name" value="Tetracyclin repressor-like, C-terminal domain"/>
    <property type="match status" value="1"/>
</dbReference>
<gene>
    <name evidence="2" type="ORF">HNR23_001588</name>
</gene>
<organism evidence="2 3">
    <name type="scientific">Nocardiopsis mwathae</name>
    <dbReference type="NCBI Taxonomy" id="1472723"/>
    <lineage>
        <taxon>Bacteria</taxon>
        <taxon>Bacillati</taxon>
        <taxon>Actinomycetota</taxon>
        <taxon>Actinomycetes</taxon>
        <taxon>Streptosporangiales</taxon>
        <taxon>Nocardiopsidaceae</taxon>
        <taxon>Nocardiopsis</taxon>
    </lineage>
</organism>
<protein>
    <recommendedName>
        <fullName evidence="1">BetI-type transcriptional repressor C-terminal domain-containing protein</fullName>
    </recommendedName>
</protein>
<comment type="caution">
    <text evidence="2">The sequence shown here is derived from an EMBL/GenBank/DDBJ whole genome shotgun (WGS) entry which is preliminary data.</text>
</comment>
<dbReference type="RefSeq" id="WP_343070471.1">
    <property type="nucleotide sequence ID" value="NZ_JACHDS010000001.1"/>
</dbReference>
<dbReference type="InterPro" id="IPR039538">
    <property type="entry name" value="BetI_C"/>
</dbReference>
<reference evidence="2 3" key="1">
    <citation type="submission" date="2020-08" db="EMBL/GenBank/DDBJ databases">
        <title>Sequencing the genomes of 1000 actinobacteria strains.</title>
        <authorList>
            <person name="Klenk H.-P."/>
        </authorList>
    </citation>
    <scope>NUCLEOTIDE SEQUENCE [LARGE SCALE GENOMIC DNA]</scope>
    <source>
        <strain evidence="2 3">DSM 46659</strain>
    </source>
</reference>
<name>A0A7X0D4T5_9ACTN</name>
<dbReference type="AlphaFoldDB" id="A0A7X0D4T5"/>
<evidence type="ECO:0000259" key="1">
    <source>
        <dbReference type="Pfam" id="PF13977"/>
    </source>
</evidence>
<dbReference type="Pfam" id="PF13977">
    <property type="entry name" value="TetR_C_6"/>
    <property type="match status" value="1"/>
</dbReference>
<feature type="domain" description="BetI-type transcriptional repressor C-terminal" evidence="1">
    <location>
        <begin position="2"/>
        <end position="110"/>
    </location>
</feature>
<keyword evidence="3" id="KW-1185">Reference proteome</keyword>
<dbReference type="Gene3D" id="1.10.357.10">
    <property type="entry name" value="Tetracycline Repressor, domain 2"/>
    <property type="match status" value="1"/>
</dbReference>
<accession>A0A7X0D4T5</accession>
<dbReference type="Proteomes" id="UP000546642">
    <property type="component" value="Unassembled WGS sequence"/>
</dbReference>
<evidence type="ECO:0000313" key="2">
    <source>
        <dbReference type="EMBL" id="MBB6171528.1"/>
    </source>
</evidence>
<dbReference type="InterPro" id="IPR036271">
    <property type="entry name" value="Tet_transcr_reg_TetR-rel_C_sf"/>
</dbReference>
<dbReference type="EMBL" id="JACHDS010000001">
    <property type="protein sequence ID" value="MBB6171528.1"/>
    <property type="molecule type" value="Genomic_DNA"/>
</dbReference>
<sequence>MEAFLAEALPTDVRSRVFHLVWTSYAVLAMTDQGLADQPFVEGPNRLERRLADVLRQARAEGELAADLDPDREAARLIAVNHGLGTSVLVGQRAPEAAAEILRYHLDLLFGPADTADTGTPR</sequence>